<gene>
    <name evidence="1" type="ORF">BZ3500_MVSOF-1268-A1-R1_CHR6-2G08432</name>
</gene>
<evidence type="ECO:0000313" key="1">
    <source>
        <dbReference type="EMBL" id="SCZ93055.1"/>
    </source>
</evidence>
<sequence>MSLSLAHNRPVEVLHLYFNRSGGIMTLCELATTEKTEVAAFLVHDRRVVLRALANERFWPALPVVWDRLVRQFMRVVEGPSGLSETQARDWQDETLQLYDEIADALADTAHVAAQGQRAMTHLFESLTSPPHQFLERAQRHLFQPASPTESDHIREDSKSHGMLWKVMEGYGRFSTSERSRCRCPDCQMEG</sequence>
<dbReference type="EMBL" id="FMWP01000047">
    <property type="protein sequence ID" value="SCZ93055.1"/>
    <property type="molecule type" value="Genomic_DNA"/>
</dbReference>
<name>A0A2X0LP04_9BASI</name>
<proteinExistence type="predicted"/>
<protein>
    <submittedName>
        <fullName evidence="1">BZ3500_MvSof-1268-A1-R1_Chr6-2g08432 protein</fullName>
    </submittedName>
</protein>
<accession>A0A2X0LP04</accession>
<evidence type="ECO:0000313" key="2">
    <source>
        <dbReference type="Proteomes" id="UP000249723"/>
    </source>
</evidence>
<reference evidence="2" key="1">
    <citation type="submission" date="2016-10" db="EMBL/GenBank/DDBJ databases">
        <authorList>
            <person name="Jeantristanb JTB J.-T."/>
            <person name="Ricardo R."/>
        </authorList>
    </citation>
    <scope>NUCLEOTIDE SEQUENCE [LARGE SCALE GENOMIC DNA]</scope>
</reference>
<dbReference type="AlphaFoldDB" id="A0A2X0LP04"/>
<dbReference type="Proteomes" id="UP000249723">
    <property type="component" value="Unassembled WGS sequence"/>
</dbReference>
<keyword evidence="2" id="KW-1185">Reference proteome</keyword>
<organism evidence="1 2">
    <name type="scientific">Microbotryum saponariae</name>
    <dbReference type="NCBI Taxonomy" id="289078"/>
    <lineage>
        <taxon>Eukaryota</taxon>
        <taxon>Fungi</taxon>
        <taxon>Dikarya</taxon>
        <taxon>Basidiomycota</taxon>
        <taxon>Pucciniomycotina</taxon>
        <taxon>Microbotryomycetes</taxon>
        <taxon>Microbotryales</taxon>
        <taxon>Microbotryaceae</taxon>
        <taxon>Microbotryum</taxon>
    </lineage>
</organism>